<dbReference type="PANTHER" id="PTHR33116:SF78">
    <property type="entry name" value="OS12G0587133 PROTEIN"/>
    <property type="match status" value="1"/>
</dbReference>
<evidence type="ECO:0000313" key="3">
    <source>
        <dbReference type="EMBL" id="GJT46336.1"/>
    </source>
</evidence>
<dbReference type="SUPFAM" id="SSF56672">
    <property type="entry name" value="DNA/RNA polymerases"/>
    <property type="match status" value="1"/>
</dbReference>
<feature type="chain" id="PRO_5046378191" evidence="1">
    <location>
        <begin position="31"/>
        <end position="184"/>
    </location>
</feature>
<feature type="non-terminal residue" evidence="3">
    <location>
        <position position="184"/>
    </location>
</feature>
<name>A0ABQ5E645_9ASTR</name>
<organism evidence="3 4">
    <name type="scientific">Tanacetum coccineum</name>
    <dbReference type="NCBI Taxonomy" id="301880"/>
    <lineage>
        <taxon>Eukaryota</taxon>
        <taxon>Viridiplantae</taxon>
        <taxon>Streptophyta</taxon>
        <taxon>Embryophyta</taxon>
        <taxon>Tracheophyta</taxon>
        <taxon>Spermatophyta</taxon>
        <taxon>Magnoliopsida</taxon>
        <taxon>eudicotyledons</taxon>
        <taxon>Gunneridae</taxon>
        <taxon>Pentapetalae</taxon>
        <taxon>asterids</taxon>
        <taxon>campanulids</taxon>
        <taxon>Asterales</taxon>
        <taxon>Asteraceae</taxon>
        <taxon>Asteroideae</taxon>
        <taxon>Anthemideae</taxon>
        <taxon>Anthemidinae</taxon>
        <taxon>Tanacetum</taxon>
    </lineage>
</organism>
<dbReference type="InterPro" id="IPR000477">
    <property type="entry name" value="RT_dom"/>
</dbReference>
<evidence type="ECO:0000259" key="2">
    <source>
        <dbReference type="PROSITE" id="PS50878"/>
    </source>
</evidence>
<dbReference type="EMBL" id="BQNB010015977">
    <property type="protein sequence ID" value="GJT46336.1"/>
    <property type="molecule type" value="Genomic_DNA"/>
</dbReference>
<keyword evidence="1" id="KW-0732">Signal</keyword>
<keyword evidence="4" id="KW-1185">Reference proteome</keyword>
<feature type="signal peptide" evidence="1">
    <location>
        <begin position="1"/>
        <end position="30"/>
    </location>
</feature>
<evidence type="ECO:0000313" key="4">
    <source>
        <dbReference type="Proteomes" id="UP001151760"/>
    </source>
</evidence>
<evidence type="ECO:0000256" key="1">
    <source>
        <dbReference type="SAM" id="SignalP"/>
    </source>
</evidence>
<reference evidence="3" key="2">
    <citation type="submission" date="2022-01" db="EMBL/GenBank/DDBJ databases">
        <authorList>
            <person name="Yamashiro T."/>
            <person name="Shiraishi A."/>
            <person name="Satake H."/>
            <person name="Nakayama K."/>
        </authorList>
    </citation>
    <scope>NUCLEOTIDE SEQUENCE</scope>
</reference>
<dbReference type="Pfam" id="PF00078">
    <property type="entry name" value="RVT_1"/>
    <property type="match status" value="1"/>
</dbReference>
<keyword evidence="3" id="KW-0548">Nucleotidyltransferase</keyword>
<sequence length="184" mass="20405">MERGLRQGDPLSPLLFLLVAEALQVTITEACNKGIFKGVLLREDGDNISLFQYVDDALFFGKWACLNAKNMIHILNCFEEASGLKVSLAKSQLFEVGVDIHEVESVASSINCSHGTLPFMYLGLPVGKNIHFCNGWTEVIDRLQDRLLSWKAKNLSIGGRLTLFKSVLGSVPLYFLSLFKAPLK</sequence>
<dbReference type="Proteomes" id="UP001151760">
    <property type="component" value="Unassembled WGS sequence"/>
</dbReference>
<dbReference type="PROSITE" id="PS50878">
    <property type="entry name" value="RT_POL"/>
    <property type="match status" value="1"/>
</dbReference>
<keyword evidence="3" id="KW-0695">RNA-directed DNA polymerase</keyword>
<dbReference type="PANTHER" id="PTHR33116">
    <property type="entry name" value="REVERSE TRANSCRIPTASE ZINC-BINDING DOMAIN-CONTAINING PROTEIN-RELATED-RELATED"/>
    <property type="match status" value="1"/>
</dbReference>
<reference evidence="3" key="1">
    <citation type="journal article" date="2022" name="Int. J. Mol. Sci.">
        <title>Draft Genome of Tanacetum Coccineum: Genomic Comparison of Closely Related Tanacetum-Family Plants.</title>
        <authorList>
            <person name="Yamashiro T."/>
            <person name="Shiraishi A."/>
            <person name="Nakayama K."/>
            <person name="Satake H."/>
        </authorList>
    </citation>
    <scope>NUCLEOTIDE SEQUENCE</scope>
</reference>
<dbReference type="InterPro" id="IPR043502">
    <property type="entry name" value="DNA/RNA_pol_sf"/>
</dbReference>
<comment type="caution">
    <text evidence="3">The sequence shown here is derived from an EMBL/GenBank/DDBJ whole genome shotgun (WGS) entry which is preliminary data.</text>
</comment>
<proteinExistence type="predicted"/>
<gene>
    <name evidence="3" type="ORF">Tco_0955051</name>
</gene>
<keyword evidence="3" id="KW-0808">Transferase</keyword>
<protein>
    <submittedName>
        <fullName evidence="3">RNA-directed DNA polymerase, eukaryota, reverse transcriptase zinc-binding domain protein</fullName>
    </submittedName>
</protein>
<accession>A0ABQ5E645</accession>
<dbReference type="GO" id="GO:0003964">
    <property type="term" value="F:RNA-directed DNA polymerase activity"/>
    <property type="evidence" value="ECO:0007669"/>
    <property type="project" value="UniProtKB-KW"/>
</dbReference>
<feature type="domain" description="Reverse transcriptase" evidence="2">
    <location>
        <begin position="1"/>
        <end position="126"/>
    </location>
</feature>